<keyword evidence="2" id="KW-0106">Calcium</keyword>
<organism evidence="4 5">
    <name type="scientific">Paralvinella palmiformis</name>
    <dbReference type="NCBI Taxonomy" id="53620"/>
    <lineage>
        <taxon>Eukaryota</taxon>
        <taxon>Metazoa</taxon>
        <taxon>Spiralia</taxon>
        <taxon>Lophotrochozoa</taxon>
        <taxon>Annelida</taxon>
        <taxon>Polychaeta</taxon>
        <taxon>Sedentaria</taxon>
        <taxon>Canalipalpata</taxon>
        <taxon>Terebellida</taxon>
        <taxon>Terebelliformia</taxon>
        <taxon>Alvinellidae</taxon>
        <taxon>Paralvinella</taxon>
    </lineage>
</organism>
<dbReference type="FunFam" id="1.10.238.10:FF:000003">
    <property type="entry name" value="Calmodulin A"/>
    <property type="match status" value="1"/>
</dbReference>
<keyword evidence="1" id="KW-0677">Repeat</keyword>
<evidence type="ECO:0000313" key="5">
    <source>
        <dbReference type="Proteomes" id="UP001208570"/>
    </source>
</evidence>
<dbReference type="PROSITE" id="PS50222">
    <property type="entry name" value="EF_HAND_2"/>
    <property type="match status" value="3"/>
</dbReference>
<dbReference type="InterPro" id="IPR011992">
    <property type="entry name" value="EF-hand-dom_pair"/>
</dbReference>
<reference evidence="4" key="1">
    <citation type="journal article" date="2023" name="Mol. Biol. Evol.">
        <title>Third-Generation Sequencing Reveals the Adaptive Role of the Epigenome in Three Deep-Sea Polychaetes.</title>
        <authorList>
            <person name="Perez M."/>
            <person name="Aroh O."/>
            <person name="Sun Y."/>
            <person name="Lan Y."/>
            <person name="Juniper S.K."/>
            <person name="Young C.R."/>
            <person name="Angers B."/>
            <person name="Qian P.Y."/>
        </authorList>
    </citation>
    <scope>NUCLEOTIDE SEQUENCE</scope>
    <source>
        <strain evidence="4">P08H-3</strain>
    </source>
</reference>
<dbReference type="Pfam" id="PF13499">
    <property type="entry name" value="EF-hand_7"/>
    <property type="match status" value="1"/>
</dbReference>
<evidence type="ECO:0000256" key="2">
    <source>
        <dbReference type="ARBA" id="ARBA00022837"/>
    </source>
</evidence>
<name>A0AAD9JL39_9ANNE</name>
<keyword evidence="5" id="KW-1185">Reference proteome</keyword>
<dbReference type="InterPro" id="IPR050145">
    <property type="entry name" value="Centrin_CML-like"/>
</dbReference>
<evidence type="ECO:0000313" key="4">
    <source>
        <dbReference type="EMBL" id="KAK2155054.1"/>
    </source>
</evidence>
<evidence type="ECO:0000259" key="3">
    <source>
        <dbReference type="PROSITE" id="PS50222"/>
    </source>
</evidence>
<protein>
    <recommendedName>
        <fullName evidence="3">EF-hand domain-containing protein</fullName>
    </recommendedName>
</protein>
<dbReference type="SMART" id="SM00054">
    <property type="entry name" value="EFh"/>
    <property type="match status" value="3"/>
</dbReference>
<dbReference type="InterPro" id="IPR018247">
    <property type="entry name" value="EF_Hand_1_Ca_BS"/>
</dbReference>
<sequence length="142" mass="16035">MAEDDNKLELSEDSIHVIRDIFQSKDVNNDGYINTSELDECDGKLSIDELIANLHVINAHSLRGDEILEAFKVFDKNGDGFIRLPELNKILTANGAMTGEESAKLIDELVREFDKNHDGKFDYSEFVSIFMSDKNPLQLKGQ</sequence>
<dbReference type="Gene3D" id="1.10.238.10">
    <property type="entry name" value="EF-hand"/>
    <property type="match status" value="2"/>
</dbReference>
<dbReference type="PROSITE" id="PS00018">
    <property type="entry name" value="EF_HAND_1"/>
    <property type="match status" value="1"/>
</dbReference>
<gene>
    <name evidence="4" type="ORF">LSH36_250g00022</name>
</gene>
<feature type="domain" description="EF-hand" evidence="3">
    <location>
        <begin position="13"/>
        <end position="48"/>
    </location>
</feature>
<evidence type="ECO:0000256" key="1">
    <source>
        <dbReference type="ARBA" id="ARBA00022737"/>
    </source>
</evidence>
<dbReference type="InterPro" id="IPR002048">
    <property type="entry name" value="EF_hand_dom"/>
</dbReference>
<dbReference type="Proteomes" id="UP001208570">
    <property type="component" value="Unassembled WGS sequence"/>
</dbReference>
<dbReference type="CDD" id="cd00051">
    <property type="entry name" value="EFh"/>
    <property type="match status" value="1"/>
</dbReference>
<dbReference type="PANTHER" id="PTHR23050">
    <property type="entry name" value="CALCIUM BINDING PROTEIN"/>
    <property type="match status" value="1"/>
</dbReference>
<dbReference type="GO" id="GO:0005509">
    <property type="term" value="F:calcium ion binding"/>
    <property type="evidence" value="ECO:0007669"/>
    <property type="project" value="InterPro"/>
</dbReference>
<feature type="domain" description="EF-hand" evidence="3">
    <location>
        <begin position="62"/>
        <end position="97"/>
    </location>
</feature>
<dbReference type="AlphaFoldDB" id="A0AAD9JL39"/>
<accession>A0AAD9JL39</accession>
<dbReference type="EMBL" id="JAODUP010000250">
    <property type="protein sequence ID" value="KAK2155054.1"/>
    <property type="molecule type" value="Genomic_DNA"/>
</dbReference>
<proteinExistence type="predicted"/>
<dbReference type="SUPFAM" id="SSF47473">
    <property type="entry name" value="EF-hand"/>
    <property type="match status" value="1"/>
</dbReference>
<comment type="caution">
    <text evidence="4">The sequence shown here is derived from an EMBL/GenBank/DDBJ whole genome shotgun (WGS) entry which is preliminary data.</text>
</comment>
<feature type="domain" description="EF-hand" evidence="3">
    <location>
        <begin position="101"/>
        <end position="136"/>
    </location>
</feature>
<dbReference type="Pfam" id="PF13202">
    <property type="entry name" value="EF-hand_5"/>
    <property type="match status" value="1"/>
</dbReference>